<feature type="domain" description="C2H2-type" evidence="11">
    <location>
        <begin position="507"/>
        <end position="534"/>
    </location>
</feature>
<feature type="region of interest" description="Disordered" evidence="8">
    <location>
        <begin position="302"/>
        <end position="423"/>
    </location>
</feature>
<evidence type="ECO:0000256" key="8">
    <source>
        <dbReference type="SAM" id="MobiDB-lite"/>
    </source>
</evidence>
<dbReference type="PROSITE" id="PS00028">
    <property type="entry name" value="ZINC_FINGER_C2H2_1"/>
    <property type="match status" value="5"/>
</dbReference>
<protein>
    <recommendedName>
        <fullName evidence="3">DnaJ homolog subfamily C member 22</fullName>
    </recommendedName>
</protein>
<evidence type="ECO:0000313" key="12">
    <source>
        <dbReference type="EMBL" id="MEQ2223764.1"/>
    </source>
</evidence>
<keyword evidence="13" id="KW-1185">Reference proteome</keyword>
<feature type="compositionally biased region" description="Polar residues" evidence="8">
    <location>
        <begin position="734"/>
        <end position="748"/>
    </location>
</feature>
<keyword evidence="7" id="KW-0863">Zinc-finger</keyword>
<dbReference type="InterPro" id="IPR007829">
    <property type="entry name" value="TM2"/>
</dbReference>
<feature type="domain" description="C2H2-type" evidence="11">
    <location>
        <begin position="451"/>
        <end position="478"/>
    </location>
</feature>
<evidence type="ECO:0000256" key="1">
    <source>
        <dbReference type="ARBA" id="ARBA00002080"/>
    </source>
</evidence>
<feature type="compositionally biased region" description="Basic and acidic residues" evidence="8">
    <location>
        <begin position="302"/>
        <end position="318"/>
    </location>
</feature>
<evidence type="ECO:0000256" key="2">
    <source>
        <dbReference type="ARBA" id="ARBA00004141"/>
    </source>
</evidence>
<dbReference type="EMBL" id="JAHRIQ010011609">
    <property type="protein sequence ID" value="MEQ2223764.1"/>
    <property type="molecule type" value="Genomic_DNA"/>
</dbReference>
<keyword evidence="6 9" id="KW-0472">Membrane</keyword>
<name>A0ABV0ST38_9TELE</name>
<feature type="compositionally biased region" description="Polar residues" evidence="8">
    <location>
        <begin position="372"/>
        <end position="392"/>
    </location>
</feature>
<comment type="subcellular location">
    <subcellularLocation>
        <location evidence="2">Membrane</location>
        <topology evidence="2">Multi-pass membrane protein</topology>
    </subcellularLocation>
</comment>
<dbReference type="Gene3D" id="3.30.160.60">
    <property type="entry name" value="Classic Zinc Finger"/>
    <property type="match status" value="4"/>
</dbReference>
<keyword evidence="7" id="KW-0479">Metal-binding</keyword>
<dbReference type="InterPro" id="IPR036869">
    <property type="entry name" value="J_dom_sf"/>
</dbReference>
<feature type="domain" description="C2H2-type" evidence="11">
    <location>
        <begin position="540"/>
        <end position="568"/>
    </location>
</feature>
<dbReference type="SUPFAM" id="SSF57667">
    <property type="entry name" value="beta-beta-alpha zinc fingers"/>
    <property type="match status" value="2"/>
</dbReference>
<evidence type="ECO:0000259" key="11">
    <source>
        <dbReference type="PROSITE" id="PS50157"/>
    </source>
</evidence>
<dbReference type="PROSITE" id="PS50157">
    <property type="entry name" value="ZINC_FINGER_C2H2_2"/>
    <property type="match status" value="4"/>
</dbReference>
<feature type="region of interest" description="Disordered" evidence="8">
    <location>
        <begin position="712"/>
        <end position="825"/>
    </location>
</feature>
<feature type="transmembrane region" description="Helical" evidence="9">
    <location>
        <begin position="213"/>
        <end position="232"/>
    </location>
</feature>
<feature type="transmembrane region" description="Helical" evidence="9">
    <location>
        <begin position="6"/>
        <end position="24"/>
    </location>
</feature>
<accession>A0ABV0ST38</accession>
<feature type="transmembrane region" description="Helical" evidence="9">
    <location>
        <begin position="31"/>
        <end position="47"/>
    </location>
</feature>
<dbReference type="SMART" id="SM00271">
    <property type="entry name" value="DnaJ"/>
    <property type="match status" value="1"/>
</dbReference>
<evidence type="ECO:0000256" key="9">
    <source>
        <dbReference type="SAM" id="Phobius"/>
    </source>
</evidence>
<feature type="transmembrane region" description="Helical" evidence="9">
    <location>
        <begin position="82"/>
        <end position="100"/>
    </location>
</feature>
<feature type="compositionally biased region" description="Low complexity" evidence="8">
    <location>
        <begin position="784"/>
        <end position="793"/>
    </location>
</feature>
<dbReference type="InterPro" id="IPR013087">
    <property type="entry name" value="Znf_C2H2_type"/>
</dbReference>
<evidence type="ECO:0000256" key="5">
    <source>
        <dbReference type="ARBA" id="ARBA00022989"/>
    </source>
</evidence>
<dbReference type="CDD" id="cd06257">
    <property type="entry name" value="DnaJ"/>
    <property type="match status" value="1"/>
</dbReference>
<feature type="compositionally biased region" description="Basic and acidic residues" evidence="8">
    <location>
        <begin position="393"/>
        <end position="411"/>
    </location>
</feature>
<feature type="compositionally biased region" description="Basic and acidic residues" evidence="8">
    <location>
        <begin position="620"/>
        <end position="629"/>
    </location>
</feature>
<keyword evidence="4 9" id="KW-0812">Transmembrane</keyword>
<evidence type="ECO:0000256" key="4">
    <source>
        <dbReference type="ARBA" id="ARBA00022692"/>
    </source>
</evidence>
<feature type="domain" description="J" evidence="10">
    <location>
        <begin position="277"/>
        <end position="346"/>
    </location>
</feature>
<dbReference type="InterPro" id="IPR036236">
    <property type="entry name" value="Znf_C2H2_sf"/>
</dbReference>
<evidence type="ECO:0000313" key="13">
    <source>
        <dbReference type="Proteomes" id="UP001482620"/>
    </source>
</evidence>
<dbReference type="SMART" id="SM00355">
    <property type="entry name" value="ZnF_C2H2"/>
    <property type="match status" value="6"/>
</dbReference>
<keyword evidence="7" id="KW-0862">Zinc</keyword>
<proteinExistence type="predicted"/>
<dbReference type="PROSITE" id="PS50076">
    <property type="entry name" value="DNAJ_2"/>
    <property type="match status" value="1"/>
</dbReference>
<comment type="function">
    <text evidence="1">May function as a co-chaperone.</text>
</comment>
<dbReference type="Gene3D" id="1.10.287.110">
    <property type="entry name" value="DnaJ domain"/>
    <property type="match status" value="1"/>
</dbReference>
<feature type="compositionally biased region" description="Polar residues" evidence="8">
    <location>
        <begin position="349"/>
        <end position="361"/>
    </location>
</feature>
<comment type="caution">
    <text evidence="12">The sequence shown here is derived from an EMBL/GenBank/DDBJ whole genome shotgun (WGS) entry which is preliminary data.</text>
</comment>
<dbReference type="SUPFAM" id="SSF46565">
    <property type="entry name" value="Chaperone J-domain"/>
    <property type="match status" value="1"/>
</dbReference>
<dbReference type="Proteomes" id="UP001482620">
    <property type="component" value="Unassembled WGS sequence"/>
</dbReference>
<feature type="compositionally biased region" description="Polar residues" evidence="8">
    <location>
        <begin position="756"/>
        <end position="771"/>
    </location>
</feature>
<evidence type="ECO:0000256" key="6">
    <source>
        <dbReference type="ARBA" id="ARBA00023136"/>
    </source>
</evidence>
<reference evidence="12 13" key="1">
    <citation type="submission" date="2021-06" db="EMBL/GenBank/DDBJ databases">
        <authorList>
            <person name="Palmer J.M."/>
        </authorList>
    </citation>
    <scope>NUCLEOTIDE SEQUENCE [LARGE SCALE GENOMIC DNA]</scope>
    <source>
        <strain evidence="13">if_2019</strain>
        <tissue evidence="12">Muscle</tissue>
    </source>
</reference>
<gene>
    <name evidence="12" type="ORF">ILYODFUR_000584</name>
</gene>
<evidence type="ECO:0000259" key="10">
    <source>
        <dbReference type="PROSITE" id="PS50076"/>
    </source>
</evidence>
<dbReference type="Pfam" id="PF00226">
    <property type="entry name" value="DnaJ"/>
    <property type="match status" value="1"/>
</dbReference>
<dbReference type="PANTHER" id="PTHR44733:SF1">
    <property type="entry name" value="DNAJ HOMOLOG SUBFAMILY C MEMBER 22"/>
    <property type="match status" value="1"/>
</dbReference>
<evidence type="ECO:0000256" key="7">
    <source>
        <dbReference type="PROSITE-ProRule" id="PRU00042"/>
    </source>
</evidence>
<evidence type="ECO:0000256" key="3">
    <source>
        <dbReference type="ARBA" id="ARBA00020945"/>
    </source>
</evidence>
<dbReference type="InterPro" id="IPR001623">
    <property type="entry name" value="DnaJ_domain"/>
</dbReference>
<feature type="domain" description="C2H2-type" evidence="11">
    <location>
        <begin position="479"/>
        <end position="506"/>
    </location>
</feature>
<keyword evidence="5 9" id="KW-1133">Transmembrane helix</keyword>
<organism evidence="12 13">
    <name type="scientific">Ilyodon furcidens</name>
    <name type="common">goldbreast splitfin</name>
    <dbReference type="NCBI Taxonomy" id="33524"/>
    <lineage>
        <taxon>Eukaryota</taxon>
        <taxon>Metazoa</taxon>
        <taxon>Chordata</taxon>
        <taxon>Craniata</taxon>
        <taxon>Vertebrata</taxon>
        <taxon>Euteleostomi</taxon>
        <taxon>Actinopterygii</taxon>
        <taxon>Neopterygii</taxon>
        <taxon>Teleostei</taxon>
        <taxon>Neoteleostei</taxon>
        <taxon>Acanthomorphata</taxon>
        <taxon>Ovalentaria</taxon>
        <taxon>Atherinomorphae</taxon>
        <taxon>Cyprinodontiformes</taxon>
        <taxon>Goodeidae</taxon>
        <taxon>Ilyodon</taxon>
    </lineage>
</organism>
<dbReference type="Pfam" id="PF05154">
    <property type="entry name" value="TM2"/>
    <property type="match status" value="1"/>
</dbReference>
<dbReference type="Pfam" id="PF00096">
    <property type="entry name" value="zf-C2H2"/>
    <property type="match status" value="3"/>
</dbReference>
<feature type="transmembrane region" description="Helical" evidence="9">
    <location>
        <begin position="186"/>
        <end position="207"/>
    </location>
</feature>
<feature type="region of interest" description="Disordered" evidence="8">
    <location>
        <begin position="612"/>
        <end position="653"/>
    </location>
</feature>
<sequence length="904" mass="99451">MVKRVLVAYALWAMGGPLGLHHLYLGRDSHALLWMLTLGGFGFGWAREFMRIPAYVSEANRDAEKEKWPHKEGPPPASPVRFAGQVCVGIYFGVVALIGLNSLSFFYLIVLPLSVGAGVHLVSSVGEQTADLQKTLTACLLTSPIFYGSSLSPLPISLAASITASQHRRFKPSKARGSQQKLGPRLYKIGLAWLAFSAPLGYCFFYNTTATLYYLSDTIAALLDIFWFLPWLRGVLEYFLLMPYRILCALTGGGYHEDAWRKVLEILLKEYTEREKEALRVLSLETEASLEEITRSYRDLAKTWHPDHNPSNDAEKMFMKPGRQLKRRAPIGRQASGKRMNADECNGRSYPQGNGGESSAEQDFYAGLRATSARSPNSQLSSPHRSLSGARQSENKEAVKSDSGKDDRVGPAEEGGAAFGRIGGEGGNIYNEMAIPNSASPGPIRLPNGKLQCEVCGMVCIGPNVLMVHKRSHTGERPFQCNQCGASFTQKGNLLRHIKLHSGEKPFKCPVCNYACRRRDALAGHLRTHAVTSPTVGKPFKCSYCSRSYKQQSTLEEHLERCHSYIKSLDSAQMPPGKESVNMETITKPVLQPSNEKRPFVDRLTVSITKRKRSTPQKFLGEKHMHLEPPEAPYELSSGSEKEGDLMSSHFAGDSSSLVNSHLQFVRGKAENHESPSVPQLQPGFVAELRNVVGSLNSSVVPQGPRAHGGVVLAPMSLGLPGREAGEGRGDQPSAHSHTTSPNGCPDSTDTESTAEEQSTRATAPMSTSNNHHLHYLTPALPRSHPTTSHSPSQAKDLDGEWDRGGPVTLGVVKRNPGSPLSSRNSLQVLDRAGRPVRSFYCRHCCILFLDHVMYTIHMGCHGFRQPFECNICGHPSQDRYEFSSHISRGEHQNGYGEYNSDSN</sequence>
<dbReference type="PANTHER" id="PTHR44733">
    <property type="entry name" value="DNAJ HOMOLOG SUBFAMILY C MEMBER 22"/>
    <property type="match status" value="1"/>
</dbReference>